<dbReference type="GO" id="GO:0016757">
    <property type="term" value="F:glycosyltransferase activity"/>
    <property type="evidence" value="ECO:0007669"/>
    <property type="project" value="UniProtKB-KW"/>
</dbReference>
<protein>
    <recommendedName>
        <fullName evidence="6">Glycosyl transferase family 8 C-terminal domain-containing protein</fullName>
    </recommendedName>
</protein>
<comment type="caution">
    <text evidence="4">The sequence shown here is derived from an EMBL/GenBank/DDBJ whole genome shotgun (WGS) entry which is preliminary data.</text>
</comment>
<dbReference type="SUPFAM" id="SSF53448">
    <property type="entry name" value="Nucleotide-diphospho-sugar transferases"/>
    <property type="match status" value="1"/>
</dbReference>
<keyword evidence="2" id="KW-0808">Transferase</keyword>
<reference evidence="4 5" key="1">
    <citation type="submission" date="2012-01" db="EMBL/GenBank/DDBJ databases">
        <title>The Genome Sequence of Scardovia inopinata F0304.</title>
        <authorList>
            <consortium name="The Broad Institute Genome Sequencing Platform"/>
            <person name="Earl A."/>
            <person name="Ward D."/>
            <person name="Feldgarden M."/>
            <person name="Gevers D."/>
            <person name="Izard J."/>
            <person name="Baranova O.V."/>
            <person name="Blanton J.M."/>
            <person name="Tanner A.C."/>
            <person name="Dewhirst F.E."/>
            <person name="Young S.K."/>
            <person name="Zeng Q."/>
            <person name="Gargeya S."/>
            <person name="Fitzgerald M."/>
            <person name="Haas B."/>
            <person name="Abouelleil A."/>
            <person name="Alvarado L."/>
            <person name="Arachchi H.M."/>
            <person name="Berlin A."/>
            <person name="Chapman S.B."/>
            <person name="Gearin G."/>
            <person name="Goldberg J."/>
            <person name="Griggs A."/>
            <person name="Gujja S."/>
            <person name="Hansen M."/>
            <person name="Heiman D."/>
            <person name="Howarth C."/>
            <person name="Larimer J."/>
            <person name="Lui A."/>
            <person name="MacDonald P.J."/>
            <person name="McCowen C."/>
            <person name="Montmayeur A."/>
            <person name="Murphy C."/>
            <person name="Neiman D."/>
            <person name="Pearson M."/>
            <person name="Priest M."/>
            <person name="Roberts A."/>
            <person name="Saif S."/>
            <person name="Shea T."/>
            <person name="Sisk P."/>
            <person name="Stolte C."/>
            <person name="Sykes S."/>
            <person name="Wortman J."/>
            <person name="Nusbaum C."/>
            <person name="Birren B."/>
        </authorList>
    </citation>
    <scope>NUCLEOTIDE SEQUENCE [LARGE SCALE GENOMIC DNA]</scope>
    <source>
        <strain evidence="4 5">F0304</strain>
    </source>
</reference>
<dbReference type="PANTHER" id="PTHR13778">
    <property type="entry name" value="GLYCOSYLTRANSFERASE 8 DOMAIN-CONTAINING PROTEIN"/>
    <property type="match status" value="1"/>
</dbReference>
<evidence type="ECO:0000256" key="3">
    <source>
        <dbReference type="ARBA" id="ARBA00022723"/>
    </source>
</evidence>
<dbReference type="Pfam" id="PF01501">
    <property type="entry name" value="Glyco_transf_8"/>
    <property type="match status" value="1"/>
</dbReference>
<dbReference type="Proteomes" id="UP000005777">
    <property type="component" value="Unassembled WGS sequence"/>
</dbReference>
<dbReference type="RefSeq" id="WP_006292593.1">
    <property type="nucleotide sequence ID" value="NZ_GG770225.1"/>
</dbReference>
<keyword evidence="5" id="KW-1185">Reference proteome</keyword>
<evidence type="ECO:0000313" key="5">
    <source>
        <dbReference type="Proteomes" id="UP000005777"/>
    </source>
</evidence>
<dbReference type="eggNOG" id="COG1442">
    <property type="taxonomic scope" value="Bacteria"/>
</dbReference>
<dbReference type="EMBL" id="ADCX01000002">
    <property type="protein sequence ID" value="EFG26629.1"/>
    <property type="molecule type" value="Genomic_DNA"/>
</dbReference>
<name>W5IIC9_SCAIO</name>
<sequence>MHEIIPVFFTTDEYYAPYLSVALTSLIANTDPTADKSYRIIIVYHDLSKEAQDIFRSMATNHVAIELYPIESYMLESINSDRNKLRQDYVTMTIYFRLFISQMFPDLDKAIYLDADTITNVDIAELYHIDLGDNLIGAVNDNFVAATPETSDYVLDALGIPASDYINSGVLLMNLKAMREKHFVDRFTSLLNTYHVESIAVDQDYLNVMCKGKILMLGYEWNTMMADGTEGPAHPKIIHYNLFRKPWHYRDAINADYFWRYAEGSAYYPQLVSTVENFTETDVNSDARKKARLVADAIRMPHNEVTFRKLQEKGVQITLN</sequence>
<gene>
    <name evidence="4" type="ORF">HMPREF9020_00254</name>
</gene>
<organism evidence="4 5">
    <name type="scientific">Scardovia inopinata F0304</name>
    <dbReference type="NCBI Taxonomy" id="641146"/>
    <lineage>
        <taxon>Bacteria</taxon>
        <taxon>Bacillati</taxon>
        <taxon>Actinomycetota</taxon>
        <taxon>Actinomycetes</taxon>
        <taxon>Bifidobacteriales</taxon>
        <taxon>Bifidobacteriaceae</taxon>
        <taxon>Scardovia</taxon>
    </lineage>
</organism>
<evidence type="ECO:0000256" key="1">
    <source>
        <dbReference type="ARBA" id="ARBA00022676"/>
    </source>
</evidence>
<proteinExistence type="predicted"/>
<dbReference type="InterPro" id="IPR002495">
    <property type="entry name" value="Glyco_trans_8"/>
</dbReference>
<keyword evidence="3" id="KW-0479">Metal-binding</keyword>
<dbReference type="AlphaFoldDB" id="W5IIC9"/>
<dbReference type="PANTHER" id="PTHR13778:SF47">
    <property type="entry name" value="LIPOPOLYSACCHARIDE 1,3-GALACTOSYLTRANSFERASE"/>
    <property type="match status" value="1"/>
</dbReference>
<accession>W5IIC9</accession>
<keyword evidence="1" id="KW-0328">Glycosyltransferase</keyword>
<evidence type="ECO:0000256" key="2">
    <source>
        <dbReference type="ARBA" id="ARBA00022679"/>
    </source>
</evidence>
<evidence type="ECO:0008006" key="6">
    <source>
        <dbReference type="Google" id="ProtNLM"/>
    </source>
</evidence>
<dbReference type="CDD" id="cd04194">
    <property type="entry name" value="GT8_A4GalT_like"/>
    <property type="match status" value="1"/>
</dbReference>
<dbReference type="Gene3D" id="3.90.550.10">
    <property type="entry name" value="Spore Coat Polysaccharide Biosynthesis Protein SpsA, Chain A"/>
    <property type="match status" value="1"/>
</dbReference>
<dbReference type="InterPro" id="IPR029044">
    <property type="entry name" value="Nucleotide-diphossugar_trans"/>
</dbReference>
<dbReference type="HOGENOM" id="CLU_050833_0_0_11"/>
<dbReference type="GO" id="GO:0046872">
    <property type="term" value="F:metal ion binding"/>
    <property type="evidence" value="ECO:0007669"/>
    <property type="project" value="UniProtKB-KW"/>
</dbReference>
<evidence type="ECO:0000313" key="4">
    <source>
        <dbReference type="EMBL" id="EFG26629.1"/>
    </source>
</evidence>
<dbReference type="InterPro" id="IPR050748">
    <property type="entry name" value="Glycosyltrans_8_dom-fam"/>
</dbReference>